<evidence type="ECO:0000313" key="3">
    <source>
        <dbReference type="Proteomes" id="UP000688137"/>
    </source>
</evidence>
<protein>
    <submittedName>
        <fullName evidence="2">Uncharacterized protein</fullName>
    </submittedName>
</protein>
<feature type="coiled-coil region" evidence="1">
    <location>
        <begin position="186"/>
        <end position="242"/>
    </location>
</feature>
<accession>A0A8S1N9Q6</accession>
<dbReference type="OMA" id="STPYKPK"/>
<dbReference type="PANTHER" id="PTHR47026">
    <property type="entry name" value="PIGMENTOSA GTPASE REGULATOR-LIKE PROTEIN, PUTATIVE-RELATED"/>
    <property type="match status" value="1"/>
</dbReference>
<keyword evidence="3" id="KW-1185">Reference proteome</keyword>
<dbReference type="PANTHER" id="PTHR47026:SF2">
    <property type="entry name" value="FLAGELLAR ASSOCIATED PROTEIN"/>
    <property type="match status" value="1"/>
</dbReference>
<dbReference type="AlphaFoldDB" id="A0A8S1N9Q6"/>
<name>A0A8S1N9Q6_PARPR</name>
<keyword evidence="1" id="KW-0175">Coiled coil</keyword>
<sequence>MANVAFLDPMKNEPNLQTAQDVDDYINTLTQHQNACEKQGKYMEAEDARKRIIELRKQLITKKKKELIINWQNQKDQAERAHMEEYNQFNQFWDNKMLNFNEEAKQVEIELQNRQQNEYKQLQEELERSTPYKPKESSEVLNLKKIEEHLAKQKNYVEAHAIQNKRVQLEEEELKVYTTQRSLKIKTQLQQLEQRHLNELNALQQRIKAGQDELRKNRSIDLERLLQKYQNMKKDLEQREQMDILAFDGQFKTKGCSSQSTYKSVMMMAKK</sequence>
<comment type="caution">
    <text evidence="2">The sequence shown here is derived from an EMBL/GenBank/DDBJ whole genome shotgun (WGS) entry which is preliminary data.</text>
</comment>
<dbReference type="Proteomes" id="UP000688137">
    <property type="component" value="Unassembled WGS sequence"/>
</dbReference>
<evidence type="ECO:0000313" key="2">
    <source>
        <dbReference type="EMBL" id="CAD8087999.1"/>
    </source>
</evidence>
<organism evidence="2 3">
    <name type="scientific">Paramecium primaurelia</name>
    <dbReference type="NCBI Taxonomy" id="5886"/>
    <lineage>
        <taxon>Eukaryota</taxon>
        <taxon>Sar</taxon>
        <taxon>Alveolata</taxon>
        <taxon>Ciliophora</taxon>
        <taxon>Intramacronucleata</taxon>
        <taxon>Oligohymenophorea</taxon>
        <taxon>Peniculida</taxon>
        <taxon>Parameciidae</taxon>
        <taxon>Paramecium</taxon>
    </lineage>
</organism>
<proteinExistence type="predicted"/>
<reference evidence="2" key="1">
    <citation type="submission" date="2021-01" db="EMBL/GenBank/DDBJ databases">
        <authorList>
            <consortium name="Genoscope - CEA"/>
            <person name="William W."/>
        </authorList>
    </citation>
    <scope>NUCLEOTIDE SEQUENCE</scope>
</reference>
<dbReference type="EMBL" id="CAJJDM010000083">
    <property type="protein sequence ID" value="CAD8087999.1"/>
    <property type="molecule type" value="Genomic_DNA"/>
</dbReference>
<evidence type="ECO:0000256" key="1">
    <source>
        <dbReference type="SAM" id="Coils"/>
    </source>
</evidence>
<feature type="coiled-coil region" evidence="1">
    <location>
        <begin position="45"/>
        <end position="129"/>
    </location>
</feature>
<gene>
    <name evidence="2" type="ORF">PPRIM_AZ9-3.1.T0800035</name>
</gene>